<dbReference type="Proteomes" id="UP001596022">
    <property type="component" value="Unassembled WGS sequence"/>
</dbReference>
<feature type="transmembrane region" description="Helical" evidence="1">
    <location>
        <begin position="39"/>
        <end position="57"/>
    </location>
</feature>
<evidence type="ECO:0000313" key="4">
    <source>
        <dbReference type="Proteomes" id="UP001596022"/>
    </source>
</evidence>
<feature type="transmembrane region" description="Helical" evidence="1">
    <location>
        <begin position="6"/>
        <end position="27"/>
    </location>
</feature>
<comment type="caution">
    <text evidence="3">The sequence shown here is derived from an EMBL/GenBank/DDBJ whole genome shotgun (WGS) entry which is preliminary data.</text>
</comment>
<reference evidence="4" key="1">
    <citation type="journal article" date="2019" name="Int. J. Syst. Evol. Microbiol.">
        <title>The Global Catalogue of Microorganisms (GCM) 10K type strain sequencing project: providing services to taxonomists for standard genome sequencing and annotation.</title>
        <authorList>
            <consortium name="The Broad Institute Genomics Platform"/>
            <consortium name="The Broad Institute Genome Sequencing Center for Infectious Disease"/>
            <person name="Wu L."/>
            <person name="Ma J."/>
        </authorList>
    </citation>
    <scope>NUCLEOTIDE SEQUENCE [LARGE SCALE GENOMIC DNA]</scope>
    <source>
        <strain evidence="4">CGMCC 1.16306</strain>
    </source>
</reference>
<proteinExistence type="predicted"/>
<name>A0ABV9GNJ8_9BACL</name>
<dbReference type="InterPro" id="IPR025509">
    <property type="entry name" value="DUF4396"/>
</dbReference>
<feature type="transmembrane region" description="Helical" evidence="1">
    <location>
        <begin position="148"/>
        <end position="167"/>
    </location>
</feature>
<feature type="transmembrane region" description="Helical" evidence="1">
    <location>
        <begin position="220"/>
        <end position="243"/>
    </location>
</feature>
<feature type="domain" description="DUF4396" evidence="2">
    <location>
        <begin position="107"/>
        <end position="248"/>
    </location>
</feature>
<dbReference type="EMBL" id="JBHSFW010000009">
    <property type="protein sequence ID" value="MFC4619543.1"/>
    <property type="molecule type" value="Genomic_DNA"/>
</dbReference>
<gene>
    <name evidence="3" type="ORF">ACFO4N_12550</name>
</gene>
<evidence type="ECO:0000256" key="1">
    <source>
        <dbReference type="SAM" id="Phobius"/>
    </source>
</evidence>
<protein>
    <submittedName>
        <fullName evidence="3">DUF4396 domain-containing protein</fullName>
    </submittedName>
</protein>
<feature type="transmembrane region" description="Helical" evidence="1">
    <location>
        <begin position="188"/>
        <end position="208"/>
    </location>
</feature>
<organism evidence="3 4">
    <name type="scientific">Camelliibacillus cellulosilyticus</name>
    <dbReference type="NCBI Taxonomy" id="2174486"/>
    <lineage>
        <taxon>Bacteria</taxon>
        <taxon>Bacillati</taxon>
        <taxon>Bacillota</taxon>
        <taxon>Bacilli</taxon>
        <taxon>Bacillales</taxon>
        <taxon>Sporolactobacillaceae</taxon>
        <taxon>Camelliibacillus</taxon>
    </lineage>
</organism>
<keyword evidence="1" id="KW-1133">Transmembrane helix</keyword>
<keyword evidence="4" id="KW-1185">Reference proteome</keyword>
<keyword evidence="1" id="KW-0812">Transmembrane</keyword>
<keyword evidence="1" id="KW-0472">Membrane</keyword>
<dbReference type="RefSeq" id="WP_376846635.1">
    <property type="nucleotide sequence ID" value="NZ_JBHSFW010000009.1"/>
</dbReference>
<sequence>MTWLDIVSWISILVSLLQAIIITIDVIKYPQKMMPIMNIVWPLTGLYFPIVGIWAYYGLGRAKGQMDQHMNMDTELGMEMSLKQEDAMGHHDGHPMHHHGHGEKPFWQSVFVSTTHCSSGCSLGDLIGAPLVFLTGLTIAGSMLLADYVVEFILAYLFGIAFQYYGMGFQKHDHPGQVIKNAIKADTWSLIAFEIGMFGWMALTHYVFFGGMPEPNTAVFWFMMQLAMMIGFVTSYPANWLLVKKGVKHAM</sequence>
<dbReference type="Pfam" id="PF14342">
    <property type="entry name" value="DUF4396"/>
    <property type="match status" value="1"/>
</dbReference>
<evidence type="ECO:0000313" key="3">
    <source>
        <dbReference type="EMBL" id="MFC4619543.1"/>
    </source>
</evidence>
<evidence type="ECO:0000259" key="2">
    <source>
        <dbReference type="Pfam" id="PF14342"/>
    </source>
</evidence>
<accession>A0ABV9GNJ8</accession>